<comment type="subcellular location">
    <subcellularLocation>
        <location evidence="2">Cell membrane</location>
        <topology evidence="2">Multi-pass membrane protein</topology>
    </subcellularLocation>
</comment>
<keyword evidence="7 14" id="KW-0812">Transmembrane</keyword>
<dbReference type="InterPro" id="IPR005467">
    <property type="entry name" value="His_kinase_dom"/>
</dbReference>
<dbReference type="Gene3D" id="6.10.340.10">
    <property type="match status" value="1"/>
</dbReference>
<evidence type="ECO:0000256" key="1">
    <source>
        <dbReference type="ARBA" id="ARBA00000085"/>
    </source>
</evidence>
<evidence type="ECO:0000259" key="15">
    <source>
        <dbReference type="PROSITE" id="PS50109"/>
    </source>
</evidence>
<keyword evidence="5" id="KW-0597">Phosphoprotein</keyword>
<organism evidence="17 18">
    <name type="scientific">Paenibacillus lutimineralis</name>
    <dbReference type="NCBI Taxonomy" id="2707005"/>
    <lineage>
        <taxon>Bacteria</taxon>
        <taxon>Bacillati</taxon>
        <taxon>Bacillota</taxon>
        <taxon>Bacilli</taxon>
        <taxon>Bacillales</taxon>
        <taxon>Paenibacillaceae</taxon>
        <taxon>Paenibacillus</taxon>
    </lineage>
</organism>
<evidence type="ECO:0000256" key="8">
    <source>
        <dbReference type="ARBA" id="ARBA00022741"/>
    </source>
</evidence>
<dbReference type="PANTHER" id="PTHR34220:SF11">
    <property type="entry name" value="SENSOR PROTEIN KINASE HPTS"/>
    <property type="match status" value="1"/>
</dbReference>
<dbReference type="CDD" id="cd06225">
    <property type="entry name" value="HAMP"/>
    <property type="match status" value="1"/>
</dbReference>
<feature type="transmembrane region" description="Helical" evidence="14">
    <location>
        <begin position="12"/>
        <end position="36"/>
    </location>
</feature>
<dbReference type="Pfam" id="PF02518">
    <property type="entry name" value="HATPase_c"/>
    <property type="match status" value="1"/>
</dbReference>
<evidence type="ECO:0000256" key="10">
    <source>
        <dbReference type="ARBA" id="ARBA00022840"/>
    </source>
</evidence>
<keyword evidence="10" id="KW-0067">ATP-binding</keyword>
<dbReference type="RefSeq" id="WP_126995150.1">
    <property type="nucleotide sequence ID" value="NZ_CP034346.1"/>
</dbReference>
<feature type="transmembrane region" description="Helical" evidence="14">
    <location>
        <begin position="308"/>
        <end position="331"/>
    </location>
</feature>
<feature type="domain" description="Histidine kinase" evidence="15">
    <location>
        <begin position="490"/>
        <end position="594"/>
    </location>
</feature>
<evidence type="ECO:0000256" key="2">
    <source>
        <dbReference type="ARBA" id="ARBA00004651"/>
    </source>
</evidence>
<dbReference type="EMBL" id="CP034346">
    <property type="protein sequence ID" value="AZS13459.1"/>
    <property type="molecule type" value="Genomic_DNA"/>
</dbReference>
<gene>
    <name evidence="17" type="ORF">EI981_02545</name>
</gene>
<dbReference type="GO" id="GO:0000155">
    <property type="term" value="F:phosphorelay sensor kinase activity"/>
    <property type="evidence" value="ECO:0007669"/>
    <property type="project" value="InterPro"/>
</dbReference>
<dbReference type="InterPro" id="IPR003660">
    <property type="entry name" value="HAMP_dom"/>
</dbReference>
<dbReference type="Proteomes" id="UP000270678">
    <property type="component" value="Chromosome"/>
</dbReference>
<evidence type="ECO:0000256" key="14">
    <source>
        <dbReference type="SAM" id="Phobius"/>
    </source>
</evidence>
<evidence type="ECO:0000313" key="18">
    <source>
        <dbReference type="Proteomes" id="UP000270678"/>
    </source>
</evidence>
<name>A0A3Q9I8E0_9BACL</name>
<keyword evidence="12" id="KW-0902">Two-component regulatory system</keyword>
<keyword evidence="13 14" id="KW-0472">Membrane</keyword>
<dbReference type="PROSITE" id="PS50885">
    <property type="entry name" value="HAMP"/>
    <property type="match status" value="1"/>
</dbReference>
<protein>
    <recommendedName>
        <fullName evidence="3">histidine kinase</fullName>
        <ecNumber evidence="3">2.7.13.3</ecNumber>
    </recommendedName>
</protein>
<dbReference type="InterPro" id="IPR050640">
    <property type="entry name" value="Bact_2-comp_sensor_kinase"/>
</dbReference>
<evidence type="ECO:0000256" key="11">
    <source>
        <dbReference type="ARBA" id="ARBA00022989"/>
    </source>
</evidence>
<dbReference type="PANTHER" id="PTHR34220">
    <property type="entry name" value="SENSOR HISTIDINE KINASE YPDA"/>
    <property type="match status" value="1"/>
</dbReference>
<dbReference type="SUPFAM" id="SSF55874">
    <property type="entry name" value="ATPase domain of HSP90 chaperone/DNA topoisomerase II/histidine kinase"/>
    <property type="match status" value="1"/>
</dbReference>
<dbReference type="KEGG" id="plut:EI981_02545"/>
<evidence type="ECO:0000313" key="17">
    <source>
        <dbReference type="EMBL" id="AZS13459.1"/>
    </source>
</evidence>
<evidence type="ECO:0000256" key="9">
    <source>
        <dbReference type="ARBA" id="ARBA00022777"/>
    </source>
</evidence>
<proteinExistence type="predicted"/>
<evidence type="ECO:0000256" key="13">
    <source>
        <dbReference type="ARBA" id="ARBA00023136"/>
    </source>
</evidence>
<comment type="catalytic activity">
    <reaction evidence="1">
        <text>ATP + protein L-histidine = ADP + protein N-phospho-L-histidine.</text>
        <dbReference type="EC" id="2.7.13.3"/>
    </reaction>
</comment>
<dbReference type="GO" id="GO:0005886">
    <property type="term" value="C:plasma membrane"/>
    <property type="evidence" value="ECO:0007669"/>
    <property type="project" value="UniProtKB-SubCell"/>
</dbReference>
<evidence type="ECO:0000256" key="5">
    <source>
        <dbReference type="ARBA" id="ARBA00022553"/>
    </source>
</evidence>
<sequence length="596" mass="68722">MKIYRKYFKDKLFLKIIFLFSMITIVTIIIFSYLMFRSMSDAAVERQLGIQRSAVQNINKYINNKYESVQNMMRDTYRDADLAFNTSYFLEHPYKDYVEFRLNRNDSGLTSDTVQIFRNRFEDDPDIATLMLYSASLQQLYVYNDVNFKIISTNAARSLVPDAMYAGESSKVSTPNVWVRKTIEMPESPMFSVRIPINNNITLRNIGQLEVYFNSEKIWNSIENYREEIKGRIVVLSGNGDVIFDTDGSFYGDRYPYVEQINSVYDNDVTEEGDSIIKLTDTQGGYTVLSLIPKNELAGTYRGVRNTIVLVSSICILFAILISSLFIMNFARRTHSIIQFTRKVKNGDLNARIAETKDDEIGQIAKSFNEMLVDLNLYIDRVYKAEIKQKHTEIAALEARVNPHFLYNTLEVIRMRAVSQGAADVGEMIYSLSMLFKNYVQQKPRYTLKDELEACRMYLELFRIRYKDKFSYEIICDKQLMGRTLLKMSLQPIIENYILHGMRTDGTDNEIAIKITKIDEYLYVEIKDNGQGIPPDRLGQIKDALANSDEYSGSFGLRSIHERLKLLYGAPYGVDIKSDLGRGTVVTVLFPDLGED</sequence>
<evidence type="ECO:0000256" key="12">
    <source>
        <dbReference type="ARBA" id="ARBA00023012"/>
    </source>
</evidence>
<keyword evidence="18" id="KW-1185">Reference proteome</keyword>
<accession>A0A3Q9I8E0</accession>
<dbReference type="Pfam" id="PF00672">
    <property type="entry name" value="HAMP"/>
    <property type="match status" value="1"/>
</dbReference>
<keyword evidence="4" id="KW-1003">Cell membrane</keyword>
<reference evidence="18" key="1">
    <citation type="submission" date="2018-12" db="EMBL/GenBank/DDBJ databases">
        <title>Complete genome sequence of Paenibacillus sp. MBLB1234.</title>
        <authorList>
            <person name="Nam Y.-D."/>
            <person name="Kang J."/>
            <person name="Chung W.-H."/>
            <person name="Park Y.S."/>
        </authorList>
    </citation>
    <scope>NUCLEOTIDE SEQUENCE [LARGE SCALE GENOMIC DNA]</scope>
    <source>
        <strain evidence="18">MBLB1234</strain>
    </source>
</reference>
<dbReference type="InterPro" id="IPR003594">
    <property type="entry name" value="HATPase_dom"/>
</dbReference>
<dbReference type="InterPro" id="IPR010559">
    <property type="entry name" value="Sig_transdc_His_kin_internal"/>
</dbReference>
<dbReference type="Pfam" id="PF06580">
    <property type="entry name" value="His_kinase"/>
    <property type="match status" value="1"/>
</dbReference>
<evidence type="ECO:0000256" key="7">
    <source>
        <dbReference type="ARBA" id="ARBA00022692"/>
    </source>
</evidence>
<evidence type="ECO:0000256" key="4">
    <source>
        <dbReference type="ARBA" id="ARBA00022475"/>
    </source>
</evidence>
<keyword evidence="6" id="KW-0808">Transferase</keyword>
<keyword evidence="8" id="KW-0547">Nucleotide-binding</keyword>
<dbReference type="EC" id="2.7.13.3" evidence="3"/>
<dbReference type="OrthoDB" id="9776552at2"/>
<evidence type="ECO:0000259" key="16">
    <source>
        <dbReference type="PROSITE" id="PS50885"/>
    </source>
</evidence>
<keyword evidence="9" id="KW-0418">Kinase</keyword>
<dbReference type="PROSITE" id="PS50109">
    <property type="entry name" value="HIS_KIN"/>
    <property type="match status" value="1"/>
</dbReference>
<dbReference type="AlphaFoldDB" id="A0A3Q9I8E0"/>
<feature type="domain" description="HAMP" evidence="16">
    <location>
        <begin position="328"/>
        <end position="380"/>
    </location>
</feature>
<evidence type="ECO:0000256" key="6">
    <source>
        <dbReference type="ARBA" id="ARBA00022679"/>
    </source>
</evidence>
<dbReference type="Gene3D" id="3.30.565.10">
    <property type="entry name" value="Histidine kinase-like ATPase, C-terminal domain"/>
    <property type="match status" value="1"/>
</dbReference>
<keyword evidence="11 14" id="KW-1133">Transmembrane helix</keyword>
<dbReference type="GO" id="GO:0005524">
    <property type="term" value="F:ATP binding"/>
    <property type="evidence" value="ECO:0007669"/>
    <property type="project" value="UniProtKB-KW"/>
</dbReference>
<evidence type="ECO:0000256" key="3">
    <source>
        <dbReference type="ARBA" id="ARBA00012438"/>
    </source>
</evidence>
<dbReference type="SMART" id="SM00304">
    <property type="entry name" value="HAMP"/>
    <property type="match status" value="1"/>
</dbReference>
<dbReference type="SUPFAM" id="SSF158472">
    <property type="entry name" value="HAMP domain-like"/>
    <property type="match status" value="1"/>
</dbReference>
<dbReference type="InterPro" id="IPR036890">
    <property type="entry name" value="HATPase_C_sf"/>
</dbReference>